<proteinExistence type="predicted"/>
<sequence>MYIQKVFNDMVRLNGMIGQSPELSFSYLFGKMTTQALSAAWTGWRGSQNYYPMFHPNSMEEKRGTYIKASNHHFLSIKCFLDHICKSNASLS</sequence>
<protein>
    <submittedName>
        <fullName evidence="1">Uncharacterized protein MANES_11G142100</fullName>
    </submittedName>
</protein>
<dbReference type="AlphaFoldDB" id="A0A2P2MH69"/>
<accession>A0A2P2MH69</accession>
<reference evidence="1" key="1">
    <citation type="submission" date="2018-02" db="EMBL/GenBank/DDBJ databases">
        <title>Rhizophora mucronata_Transcriptome.</title>
        <authorList>
            <person name="Meera S.P."/>
            <person name="Sreeshan A."/>
            <person name="Augustine A."/>
        </authorList>
    </citation>
    <scope>NUCLEOTIDE SEQUENCE</scope>
    <source>
        <tissue evidence="1">Leaf</tissue>
    </source>
</reference>
<evidence type="ECO:0000313" key="1">
    <source>
        <dbReference type="EMBL" id="MBX29574.1"/>
    </source>
</evidence>
<name>A0A2P2MH69_RHIMU</name>
<organism evidence="1">
    <name type="scientific">Rhizophora mucronata</name>
    <name type="common">Asiatic mangrove</name>
    <dbReference type="NCBI Taxonomy" id="61149"/>
    <lineage>
        <taxon>Eukaryota</taxon>
        <taxon>Viridiplantae</taxon>
        <taxon>Streptophyta</taxon>
        <taxon>Embryophyta</taxon>
        <taxon>Tracheophyta</taxon>
        <taxon>Spermatophyta</taxon>
        <taxon>Magnoliopsida</taxon>
        <taxon>eudicotyledons</taxon>
        <taxon>Gunneridae</taxon>
        <taxon>Pentapetalae</taxon>
        <taxon>rosids</taxon>
        <taxon>fabids</taxon>
        <taxon>Malpighiales</taxon>
        <taxon>Rhizophoraceae</taxon>
        <taxon>Rhizophora</taxon>
    </lineage>
</organism>
<dbReference type="EMBL" id="GGEC01049088">
    <property type="protein sequence ID" value="MBX29572.1"/>
    <property type="molecule type" value="Transcribed_RNA"/>
</dbReference>
<dbReference type="EMBL" id="GGEC01049090">
    <property type="protein sequence ID" value="MBX29574.1"/>
    <property type="molecule type" value="Transcribed_RNA"/>
</dbReference>